<gene>
    <name evidence="1" type="ORF">METZ01_LOCUS139003</name>
</gene>
<evidence type="ECO:0000313" key="1">
    <source>
        <dbReference type="EMBL" id="SVA86149.1"/>
    </source>
</evidence>
<dbReference type="AlphaFoldDB" id="A0A381ZAC8"/>
<reference evidence="1" key="1">
    <citation type="submission" date="2018-05" db="EMBL/GenBank/DDBJ databases">
        <authorList>
            <person name="Lanie J.A."/>
            <person name="Ng W.-L."/>
            <person name="Kazmierczak K.M."/>
            <person name="Andrzejewski T.M."/>
            <person name="Davidsen T.M."/>
            <person name="Wayne K.J."/>
            <person name="Tettelin H."/>
            <person name="Glass J.I."/>
            <person name="Rusch D."/>
            <person name="Podicherti R."/>
            <person name="Tsui H.-C.T."/>
            <person name="Winkler M.E."/>
        </authorList>
    </citation>
    <scope>NUCLEOTIDE SEQUENCE</scope>
</reference>
<protein>
    <submittedName>
        <fullName evidence="1">Uncharacterized protein</fullName>
    </submittedName>
</protein>
<name>A0A381ZAC8_9ZZZZ</name>
<sequence length="74" mass="8825">MHSIRVEFSNGKIWDVLVKEEYNVKNPIARLENTLQSLFDTYKTSIKHIDFRVDTDQVKKDIQKRTKGFLKKNK</sequence>
<proteinExistence type="predicted"/>
<organism evidence="1">
    <name type="scientific">marine metagenome</name>
    <dbReference type="NCBI Taxonomy" id="408172"/>
    <lineage>
        <taxon>unclassified sequences</taxon>
        <taxon>metagenomes</taxon>
        <taxon>ecological metagenomes</taxon>
    </lineage>
</organism>
<accession>A0A381ZAC8</accession>
<dbReference type="EMBL" id="UINC01020538">
    <property type="protein sequence ID" value="SVA86149.1"/>
    <property type="molecule type" value="Genomic_DNA"/>
</dbReference>